<dbReference type="SUPFAM" id="SSF82282">
    <property type="entry name" value="Homocysteine S-methyltransferase"/>
    <property type="match status" value="1"/>
</dbReference>
<keyword evidence="3 4" id="KW-0862">Zinc</keyword>
<evidence type="ECO:0000259" key="5">
    <source>
        <dbReference type="PROSITE" id="PS50970"/>
    </source>
</evidence>
<dbReference type="InterPro" id="IPR017226">
    <property type="entry name" value="BHMT-like"/>
</dbReference>
<comment type="caution">
    <text evidence="6">The sequence shown here is derived from an EMBL/GenBank/DDBJ whole genome shotgun (WGS) entry which is preliminary data.</text>
</comment>
<evidence type="ECO:0000256" key="4">
    <source>
        <dbReference type="PROSITE-ProRule" id="PRU00333"/>
    </source>
</evidence>
<feature type="binding site" evidence="3 4">
    <location>
        <position position="209"/>
    </location>
    <ligand>
        <name>Zn(2+)</name>
        <dbReference type="ChEBI" id="CHEBI:29105"/>
    </ligand>
</feature>
<keyword evidence="1 4" id="KW-0489">Methyltransferase</keyword>
<dbReference type="Gene3D" id="3.20.20.330">
    <property type="entry name" value="Homocysteine-binding-like domain"/>
    <property type="match status" value="1"/>
</dbReference>
<name>A0A8J6NFY3_9CHLR</name>
<dbReference type="PANTHER" id="PTHR11103:SF18">
    <property type="entry name" value="SLR1189 PROTEIN"/>
    <property type="match status" value="1"/>
</dbReference>
<gene>
    <name evidence="6" type="ORF">H8E29_00285</name>
</gene>
<reference evidence="6 7" key="1">
    <citation type="submission" date="2020-08" db="EMBL/GenBank/DDBJ databases">
        <title>Bridging the membrane lipid divide: bacteria of the FCB group superphylum have the potential to synthesize archaeal ether lipids.</title>
        <authorList>
            <person name="Villanueva L."/>
            <person name="Von Meijenfeldt F.A.B."/>
            <person name="Westbye A.B."/>
            <person name="Yadav S."/>
            <person name="Hopmans E.C."/>
            <person name="Dutilh B.E."/>
            <person name="Sinninghe Damste J.S."/>
        </authorList>
    </citation>
    <scope>NUCLEOTIDE SEQUENCE [LARGE SCALE GENOMIC DNA]</scope>
    <source>
        <strain evidence="6">NIOZ-UU36</strain>
    </source>
</reference>
<dbReference type="GO" id="GO:0008270">
    <property type="term" value="F:zinc ion binding"/>
    <property type="evidence" value="ECO:0007669"/>
    <property type="project" value="InterPro"/>
</dbReference>
<evidence type="ECO:0000313" key="6">
    <source>
        <dbReference type="EMBL" id="MBC8333679.1"/>
    </source>
</evidence>
<dbReference type="GO" id="GO:0032259">
    <property type="term" value="P:methylation"/>
    <property type="evidence" value="ECO:0007669"/>
    <property type="project" value="UniProtKB-KW"/>
</dbReference>
<protein>
    <submittedName>
        <fullName evidence="6">Homocysteine S-methyltransferase family protein</fullName>
    </submittedName>
</protein>
<dbReference type="PIRSF" id="PIRSF037505">
    <property type="entry name" value="Betaine_HMT"/>
    <property type="match status" value="1"/>
</dbReference>
<dbReference type="GO" id="GO:0009086">
    <property type="term" value="P:methionine biosynthetic process"/>
    <property type="evidence" value="ECO:0007669"/>
    <property type="project" value="InterPro"/>
</dbReference>
<dbReference type="GO" id="GO:0008168">
    <property type="term" value="F:methyltransferase activity"/>
    <property type="evidence" value="ECO:0007669"/>
    <property type="project" value="UniProtKB-UniRule"/>
</dbReference>
<organism evidence="6 7">
    <name type="scientific">Candidatus Desulfolinea nitratireducens</name>
    <dbReference type="NCBI Taxonomy" id="2841698"/>
    <lineage>
        <taxon>Bacteria</taxon>
        <taxon>Bacillati</taxon>
        <taxon>Chloroflexota</taxon>
        <taxon>Anaerolineae</taxon>
        <taxon>Anaerolineales</taxon>
        <taxon>Anaerolineales incertae sedis</taxon>
        <taxon>Candidatus Desulfolinea</taxon>
    </lineage>
</organism>
<keyword evidence="2 4" id="KW-0808">Transferase</keyword>
<sequence length="293" mass="31051">MNKFLERLNTDEILVADGATGTNLQKMGIQPGIAPEDLVMDAPDTILELATAFVDAGSDIILTCTFGGSGIRMKESKYADRAREVNLRAVELAQKAASKRSEVLVAGSIGPIGALMKPYGPLDPEEAAASFAEQAEALAEGGVDLLVIETMFAFDETDAAFEGARSVTDLPIVVSFSYDRGVRTMMGVKPTDVVKSYQKKGATLVGANCGTTLENMEKIIREYAETAPGFSLWAKPNAGLPEMDLETNTAIYNISPEEMGKFAKKYVALGARVVGGCCGSTPDHVAGIVKAVK</sequence>
<evidence type="ECO:0000256" key="1">
    <source>
        <dbReference type="ARBA" id="ARBA00022603"/>
    </source>
</evidence>
<feature type="domain" description="Hcy-binding" evidence="5">
    <location>
        <begin position="2"/>
        <end position="292"/>
    </location>
</feature>
<feature type="binding site" evidence="3 4">
    <location>
        <position position="277"/>
    </location>
    <ligand>
        <name>Zn(2+)</name>
        <dbReference type="ChEBI" id="CHEBI:29105"/>
    </ligand>
</feature>
<feature type="binding site" evidence="3 4">
    <location>
        <position position="278"/>
    </location>
    <ligand>
        <name>Zn(2+)</name>
        <dbReference type="ChEBI" id="CHEBI:29105"/>
    </ligand>
</feature>
<evidence type="ECO:0000256" key="3">
    <source>
        <dbReference type="PIRSR" id="PIRSR037505-2"/>
    </source>
</evidence>
<dbReference type="EMBL" id="JACNJN010000018">
    <property type="protein sequence ID" value="MBC8333679.1"/>
    <property type="molecule type" value="Genomic_DNA"/>
</dbReference>
<dbReference type="Proteomes" id="UP000614469">
    <property type="component" value="Unassembled WGS sequence"/>
</dbReference>
<comment type="cofactor">
    <cofactor evidence="3">
        <name>Zn(2+)</name>
        <dbReference type="ChEBI" id="CHEBI:29105"/>
    </cofactor>
    <text evidence="3">Binds 1 zinc ion per subunit.</text>
</comment>
<dbReference type="InterPro" id="IPR003726">
    <property type="entry name" value="HCY_dom"/>
</dbReference>
<proteinExistence type="predicted"/>
<keyword evidence="3 4" id="KW-0479">Metal-binding</keyword>
<dbReference type="PROSITE" id="PS50970">
    <property type="entry name" value="HCY"/>
    <property type="match status" value="1"/>
</dbReference>
<evidence type="ECO:0000256" key="2">
    <source>
        <dbReference type="ARBA" id="ARBA00022679"/>
    </source>
</evidence>
<dbReference type="Pfam" id="PF02574">
    <property type="entry name" value="S-methyl_trans"/>
    <property type="match status" value="1"/>
</dbReference>
<dbReference type="AlphaFoldDB" id="A0A8J6NFY3"/>
<accession>A0A8J6NFY3</accession>
<dbReference type="InterPro" id="IPR036589">
    <property type="entry name" value="HCY_dom_sf"/>
</dbReference>
<dbReference type="PANTHER" id="PTHR11103">
    <property type="entry name" value="SLR1189 PROTEIN"/>
    <property type="match status" value="1"/>
</dbReference>
<evidence type="ECO:0000313" key="7">
    <source>
        <dbReference type="Proteomes" id="UP000614469"/>
    </source>
</evidence>